<dbReference type="RefSeq" id="WP_215219282.1">
    <property type="nucleotide sequence ID" value="NZ_OU015430.1"/>
</dbReference>
<comment type="similarity">
    <text evidence="1">Belongs to the glycosyltransferase group 1 family. Glycosyltransferase 4 subfamily.</text>
</comment>
<dbReference type="PANTHER" id="PTHR12526:SF640">
    <property type="entry name" value="COLANIC ACID BIOSYNTHESIS GLYCOSYLTRANSFERASE WCAL-RELATED"/>
    <property type="match status" value="1"/>
</dbReference>
<protein>
    <submittedName>
        <fullName evidence="5">D-inositol-3-phosphate glycosyltransferase</fullName>
        <ecNumber evidence="5">2.4.1.250</ecNumber>
    </submittedName>
</protein>
<keyword evidence="2 5" id="KW-0328">Glycosyltransferase</keyword>
<feature type="domain" description="Glycosyltransferase subfamily 4-like N-terminal" evidence="4">
    <location>
        <begin position="14"/>
        <end position="114"/>
    </location>
</feature>
<dbReference type="InterPro" id="IPR028098">
    <property type="entry name" value="Glyco_trans_4-like_N"/>
</dbReference>
<gene>
    <name evidence="5" type="primary">mshA_1</name>
    <name evidence="5" type="ORF">LYB30171_00253</name>
</gene>
<dbReference type="EMBL" id="OU015430">
    <property type="protein sequence ID" value="CAG4968360.1"/>
    <property type="molecule type" value="Genomic_DNA"/>
</dbReference>
<dbReference type="PANTHER" id="PTHR12526">
    <property type="entry name" value="GLYCOSYLTRANSFERASE"/>
    <property type="match status" value="1"/>
</dbReference>
<proteinExistence type="inferred from homology"/>
<keyword evidence="6" id="KW-1185">Reference proteome</keyword>
<organism evidence="5 6">
    <name type="scientific">Novilysobacter luteus</name>
    <dbReference type="NCBI Taxonomy" id="2822368"/>
    <lineage>
        <taxon>Bacteria</taxon>
        <taxon>Pseudomonadati</taxon>
        <taxon>Pseudomonadota</taxon>
        <taxon>Gammaproteobacteria</taxon>
        <taxon>Lysobacterales</taxon>
        <taxon>Lysobacteraceae</taxon>
        <taxon>Novilysobacter</taxon>
    </lineage>
</organism>
<dbReference type="GO" id="GO:0102710">
    <property type="term" value="F:D-inositol-3-phosphate glycosyltransferase activity"/>
    <property type="evidence" value="ECO:0007669"/>
    <property type="project" value="UniProtKB-EC"/>
</dbReference>
<dbReference type="SUPFAM" id="SSF53756">
    <property type="entry name" value="UDP-Glycosyltransferase/glycogen phosphorylase"/>
    <property type="match status" value="1"/>
</dbReference>
<evidence type="ECO:0000256" key="2">
    <source>
        <dbReference type="ARBA" id="ARBA00022676"/>
    </source>
</evidence>
<dbReference type="Pfam" id="PF13692">
    <property type="entry name" value="Glyco_trans_1_4"/>
    <property type="match status" value="1"/>
</dbReference>
<evidence type="ECO:0000313" key="6">
    <source>
        <dbReference type="Proteomes" id="UP000680116"/>
    </source>
</evidence>
<evidence type="ECO:0000313" key="5">
    <source>
        <dbReference type="EMBL" id="CAG4968360.1"/>
    </source>
</evidence>
<evidence type="ECO:0000256" key="3">
    <source>
        <dbReference type="ARBA" id="ARBA00022679"/>
    </source>
</evidence>
<dbReference type="Proteomes" id="UP000680116">
    <property type="component" value="Chromosome"/>
</dbReference>
<dbReference type="EC" id="2.4.1.250" evidence="5"/>
<keyword evidence="3 5" id="KW-0808">Transferase</keyword>
<evidence type="ECO:0000256" key="1">
    <source>
        <dbReference type="ARBA" id="ARBA00009481"/>
    </source>
</evidence>
<sequence length="338" mass="36975">MRIVHLLLTSRFAGSERHALELAAAQAASHDVTLVLRRAGTADRIDAIAHRVHPKVRVEVVGNLAASWQARRLLRRLRPDVAHAHLSGGCRALHGLEGRDCLRVATLHIAYKPRQHAKLDGLIAIAPWQMADIPPGLRERSVQIDNWTLPRTPTTDARARLRAEHGIDDDTFLIGALGRAEPGKGLDVLVDAFERARLPGVRLAIVGQGSAWDALRKRAGNDVLMPGFAERPHDWLAAFDGFVSAARREPFGLVLLEAMQAGLPIVATATDGARHLAPQLQSPLVPVDDPDAIALALQRMVAGGQRRMAYPMEQFRIESKLEQIEAFYLAGLTRLRGG</sequence>
<name>A0ABM8UCG5_9GAMM</name>
<reference evidence="5 6" key="1">
    <citation type="submission" date="2021-04" db="EMBL/GenBank/DDBJ databases">
        <authorList>
            <person name="Rodrigo-Torres L."/>
            <person name="Arahal R. D."/>
            <person name="Lucena T."/>
        </authorList>
    </citation>
    <scope>NUCLEOTIDE SEQUENCE [LARGE SCALE GENOMIC DNA]</scope>
    <source>
        <strain evidence="5 6">CECT 30171</strain>
    </source>
</reference>
<evidence type="ECO:0000259" key="4">
    <source>
        <dbReference type="Pfam" id="PF13439"/>
    </source>
</evidence>
<dbReference type="Gene3D" id="3.40.50.2000">
    <property type="entry name" value="Glycogen Phosphorylase B"/>
    <property type="match status" value="2"/>
</dbReference>
<accession>A0ABM8UCG5</accession>
<dbReference type="Pfam" id="PF13439">
    <property type="entry name" value="Glyco_transf_4"/>
    <property type="match status" value="1"/>
</dbReference>